<dbReference type="Proteomes" id="UP001172386">
    <property type="component" value="Unassembled WGS sequence"/>
</dbReference>
<dbReference type="EMBL" id="JAPDRQ010000208">
    <property type="protein sequence ID" value="KAJ9652253.1"/>
    <property type="molecule type" value="Genomic_DNA"/>
</dbReference>
<evidence type="ECO:0000313" key="1">
    <source>
        <dbReference type="EMBL" id="KAJ9652253.1"/>
    </source>
</evidence>
<evidence type="ECO:0000313" key="2">
    <source>
        <dbReference type="Proteomes" id="UP001172386"/>
    </source>
</evidence>
<sequence>MSVRVQLDLPNGDTYTNLDFVSGRVLLTLPTEAAISAITVKLEGESKTRLDGPKSVHDQDRRKTLLEVHKLLYKVETVFPLQEVRDAGGPSAKSAQYTIPRGQYEYPFKFKIPFNSDCFNNTSLMKDLKVGQLSVQFGQEPQHRKGPLPPSLAGYPGEAEIKYYVKATVVRPKFYQGNLRNEIPITFLPIEQPRPIDQDGETYGRRKHQFQQYSGHTVRRKSMFRQNSMPTSEEEPLSFQVDARLPNPAIITCREPLPLRILIERLNSSNSSIYLSMLQIELIGHTEVRAYDLQRKESGTWTLFSQANMSLPLEHPAAKRNSWTIPSRFWDTIPLPSTVAPTFSTCNISRKYELEVRVGLSSGAADGVRPEIIVSPIRLDVEVYSGIRPPPELLERHHQAQQTPPAPPRMNSLPSDSKQSASAFAPPNSPLQYAPPDGPAPHSSTSQQHLPLRPASHGTTSATPTTATHNPWTQSALDDLPPSYEDAIAEEIAPVDGPRREYSVRHSPTDSNRPSAFNPDSKSAGGLSALGRRVSERLFSQNAARPPGSRLSSRIASGHNEYGDDVLPEEVEQGALDGYHDENGPENFSVRRNENEAEHRPPLPTRRTSEQHAAGRAGGDAKMQAGT</sequence>
<comment type="caution">
    <text evidence="1">The sequence shown here is derived from an EMBL/GenBank/DDBJ whole genome shotgun (WGS) entry which is preliminary data.</text>
</comment>
<keyword evidence="2" id="KW-1185">Reference proteome</keyword>
<organism evidence="1 2">
    <name type="scientific">Neophaeococcomyces mojaviensis</name>
    <dbReference type="NCBI Taxonomy" id="3383035"/>
    <lineage>
        <taxon>Eukaryota</taxon>
        <taxon>Fungi</taxon>
        <taxon>Dikarya</taxon>
        <taxon>Ascomycota</taxon>
        <taxon>Pezizomycotina</taxon>
        <taxon>Eurotiomycetes</taxon>
        <taxon>Chaetothyriomycetidae</taxon>
        <taxon>Chaetothyriales</taxon>
        <taxon>Chaetothyriales incertae sedis</taxon>
        <taxon>Neophaeococcomyces</taxon>
    </lineage>
</organism>
<gene>
    <name evidence="1" type="ORF">H2198_008493</name>
</gene>
<protein>
    <submittedName>
        <fullName evidence="1">Uncharacterized protein</fullName>
    </submittedName>
</protein>
<reference evidence="1" key="1">
    <citation type="submission" date="2022-10" db="EMBL/GenBank/DDBJ databases">
        <title>Culturing micro-colonial fungi from biological soil crusts in the Mojave desert and describing Neophaeococcomyces mojavensis, and introducing the new genera and species Taxawa tesnikishii.</title>
        <authorList>
            <person name="Kurbessoian T."/>
            <person name="Stajich J.E."/>
        </authorList>
    </citation>
    <scope>NUCLEOTIDE SEQUENCE</scope>
    <source>
        <strain evidence="1">JES_112</strain>
    </source>
</reference>
<proteinExistence type="predicted"/>
<name>A0ACC2ZXA8_9EURO</name>
<accession>A0ACC2ZXA8</accession>